<comment type="caution">
    <text evidence="5">The sequence shown here is derived from an EMBL/GenBank/DDBJ whole genome shotgun (WGS) entry which is preliminary data.</text>
</comment>
<feature type="domain" description="Solute-binding protein family 5" evidence="4">
    <location>
        <begin position="6"/>
        <end position="315"/>
    </location>
</feature>
<evidence type="ECO:0000256" key="1">
    <source>
        <dbReference type="ARBA" id="ARBA00005695"/>
    </source>
</evidence>
<dbReference type="InterPro" id="IPR039424">
    <property type="entry name" value="SBP_5"/>
</dbReference>
<reference evidence="5" key="1">
    <citation type="submission" date="2020-10" db="EMBL/GenBank/DDBJ databases">
        <authorList>
            <person name="Gilroy R."/>
        </authorList>
    </citation>
    <scope>NUCLEOTIDE SEQUENCE</scope>
    <source>
        <strain evidence="5">ChiGjej2B2-16831</strain>
    </source>
</reference>
<gene>
    <name evidence="5" type="ORF">IAD24_07120</name>
</gene>
<dbReference type="GO" id="GO:0015833">
    <property type="term" value="P:peptide transport"/>
    <property type="evidence" value="ECO:0007669"/>
    <property type="project" value="TreeGrafter"/>
</dbReference>
<dbReference type="SUPFAM" id="SSF53850">
    <property type="entry name" value="Periplasmic binding protein-like II"/>
    <property type="match status" value="1"/>
</dbReference>
<evidence type="ECO:0000313" key="5">
    <source>
        <dbReference type="EMBL" id="HIU94915.1"/>
    </source>
</evidence>
<dbReference type="PANTHER" id="PTHR30290:SF9">
    <property type="entry name" value="OLIGOPEPTIDE-BINDING PROTEIN APPA"/>
    <property type="match status" value="1"/>
</dbReference>
<dbReference type="AlphaFoldDB" id="A0A9D1STN5"/>
<feature type="non-terminal residue" evidence="5">
    <location>
        <position position="1"/>
    </location>
</feature>
<dbReference type="EMBL" id="DVNZ01000227">
    <property type="protein sequence ID" value="HIU94915.1"/>
    <property type="molecule type" value="Genomic_DNA"/>
</dbReference>
<proteinExistence type="inferred from homology"/>
<dbReference type="InterPro" id="IPR000914">
    <property type="entry name" value="SBP_5_dom"/>
</dbReference>
<dbReference type="GO" id="GO:1904680">
    <property type="term" value="F:peptide transmembrane transporter activity"/>
    <property type="evidence" value="ECO:0007669"/>
    <property type="project" value="TreeGrafter"/>
</dbReference>
<dbReference type="Gene3D" id="3.90.76.10">
    <property type="entry name" value="Dipeptide-binding Protein, Domain 1"/>
    <property type="match status" value="1"/>
</dbReference>
<dbReference type="PANTHER" id="PTHR30290">
    <property type="entry name" value="PERIPLASMIC BINDING COMPONENT OF ABC TRANSPORTER"/>
    <property type="match status" value="1"/>
</dbReference>
<comment type="similarity">
    <text evidence="1">Belongs to the bacterial solute-binding protein 5 family.</text>
</comment>
<dbReference type="Gene3D" id="3.40.190.10">
    <property type="entry name" value="Periplasmic binding protein-like II"/>
    <property type="match status" value="1"/>
</dbReference>
<evidence type="ECO:0000256" key="3">
    <source>
        <dbReference type="ARBA" id="ARBA00022729"/>
    </source>
</evidence>
<sequence length="400" mass="44713">RSGEADSISGINIIDDHTIAITTEDVYGAFFYQIGEQVSIVPEHIWGDVPAAEAHERTDLLHNPVGTGPFKFTEYEPDQYVILDKFADYWNGEPKIDQMVFKPMNAEIGPSAVVSGEADMHQTSSMNPETINMLTEAGCEIQELWWTSIRYLILNNDHPLFQTKEARQAMAYAIDRYGIAENIFYGYGRVENTCYAADQWGTPPADQINPYEYNPEKAKELLVAAGCEYQGDTLYLNGEPVTLDFIHPTGNANVEKIAVVIQQNLKDIGIDVSVTPMEMASHNALCASGDFDMAMIGNGSVDPDMTWIYASDGSSNYENFSDPHVDELLKEGLKYVDQEKREPIYQELAIYLNDVMPMVPIVSWCDGLIIAPGLEGVKAEEEAAYMFANLENWYFSNLAE</sequence>
<evidence type="ECO:0000259" key="4">
    <source>
        <dbReference type="Pfam" id="PF00496"/>
    </source>
</evidence>
<keyword evidence="2" id="KW-0813">Transport</keyword>
<dbReference type="Gene3D" id="3.10.105.10">
    <property type="entry name" value="Dipeptide-binding Protein, Domain 3"/>
    <property type="match status" value="1"/>
</dbReference>
<organism evidence="5 6">
    <name type="scientific">Candidatus Aphodomorpha intestinavium</name>
    <dbReference type="NCBI Taxonomy" id="2840672"/>
    <lineage>
        <taxon>Bacteria</taxon>
        <taxon>Bacillati</taxon>
        <taxon>Bacillota</taxon>
        <taxon>Clostridia</taxon>
        <taxon>Eubacteriales</taxon>
        <taxon>Candidatus Aphodomorpha</taxon>
    </lineage>
</organism>
<name>A0A9D1STN5_9FIRM</name>
<dbReference type="Proteomes" id="UP000824128">
    <property type="component" value="Unassembled WGS sequence"/>
</dbReference>
<dbReference type="Pfam" id="PF00496">
    <property type="entry name" value="SBP_bac_5"/>
    <property type="match status" value="1"/>
</dbReference>
<keyword evidence="3" id="KW-0732">Signal</keyword>
<evidence type="ECO:0000313" key="6">
    <source>
        <dbReference type="Proteomes" id="UP000824128"/>
    </source>
</evidence>
<protein>
    <recommendedName>
        <fullName evidence="4">Solute-binding protein family 5 domain-containing protein</fullName>
    </recommendedName>
</protein>
<evidence type="ECO:0000256" key="2">
    <source>
        <dbReference type="ARBA" id="ARBA00022448"/>
    </source>
</evidence>
<accession>A0A9D1STN5</accession>
<reference evidence="5" key="2">
    <citation type="journal article" date="2021" name="PeerJ">
        <title>Extensive microbial diversity within the chicken gut microbiome revealed by metagenomics and culture.</title>
        <authorList>
            <person name="Gilroy R."/>
            <person name="Ravi A."/>
            <person name="Getino M."/>
            <person name="Pursley I."/>
            <person name="Horton D.L."/>
            <person name="Alikhan N.F."/>
            <person name="Baker D."/>
            <person name="Gharbi K."/>
            <person name="Hall N."/>
            <person name="Watson M."/>
            <person name="Adriaenssens E.M."/>
            <person name="Foster-Nyarko E."/>
            <person name="Jarju S."/>
            <person name="Secka A."/>
            <person name="Antonio M."/>
            <person name="Oren A."/>
            <person name="Chaudhuri R.R."/>
            <person name="La Ragione R."/>
            <person name="Hildebrand F."/>
            <person name="Pallen M.J."/>
        </authorList>
    </citation>
    <scope>NUCLEOTIDE SEQUENCE</scope>
    <source>
        <strain evidence="5">ChiGjej2B2-16831</strain>
    </source>
</reference>